<dbReference type="GO" id="GO:0005737">
    <property type="term" value="C:cytoplasm"/>
    <property type="evidence" value="ECO:0007669"/>
    <property type="project" value="UniProtKB-SubCell"/>
</dbReference>
<evidence type="ECO:0000256" key="10">
    <source>
        <dbReference type="ARBA" id="ARBA00023277"/>
    </source>
</evidence>
<organism evidence="14 15">
    <name type="scientific">Sphaerobolus stellatus (strain SS14)</name>
    <dbReference type="NCBI Taxonomy" id="990650"/>
    <lineage>
        <taxon>Eukaryota</taxon>
        <taxon>Fungi</taxon>
        <taxon>Dikarya</taxon>
        <taxon>Basidiomycota</taxon>
        <taxon>Agaricomycotina</taxon>
        <taxon>Agaricomycetes</taxon>
        <taxon>Phallomycetidae</taxon>
        <taxon>Geastrales</taxon>
        <taxon>Sphaerobolaceae</taxon>
        <taxon>Sphaerobolus</taxon>
    </lineage>
</organism>
<evidence type="ECO:0000256" key="7">
    <source>
        <dbReference type="ARBA" id="ARBA00022723"/>
    </source>
</evidence>
<evidence type="ECO:0000313" key="14">
    <source>
        <dbReference type="EMBL" id="KIJ44407.1"/>
    </source>
</evidence>
<evidence type="ECO:0000256" key="11">
    <source>
        <dbReference type="RuleBase" id="RU004326"/>
    </source>
</evidence>
<evidence type="ECO:0000256" key="5">
    <source>
        <dbReference type="ARBA" id="ARBA00022526"/>
    </source>
</evidence>
<dbReference type="GO" id="GO:0006006">
    <property type="term" value="P:glucose metabolic process"/>
    <property type="evidence" value="ECO:0007669"/>
    <property type="project" value="UniProtKB-KW"/>
</dbReference>
<comment type="subcellular location">
    <subcellularLocation>
        <location evidence="2">Cytoplasm</location>
    </subcellularLocation>
</comment>
<dbReference type="GO" id="GO:0006166">
    <property type="term" value="P:purine ribonucleoside salvage"/>
    <property type="evidence" value="ECO:0007669"/>
    <property type="project" value="TreeGrafter"/>
</dbReference>
<comment type="cofactor">
    <cofactor evidence="1">
        <name>Mg(2+)</name>
        <dbReference type="ChEBI" id="CHEBI:18420"/>
    </cofactor>
</comment>
<dbReference type="Pfam" id="PF02879">
    <property type="entry name" value="PGM_PMM_II"/>
    <property type="match status" value="1"/>
</dbReference>
<reference evidence="14 15" key="1">
    <citation type="submission" date="2014-06" db="EMBL/GenBank/DDBJ databases">
        <title>Evolutionary Origins and Diversification of the Mycorrhizal Mutualists.</title>
        <authorList>
            <consortium name="DOE Joint Genome Institute"/>
            <consortium name="Mycorrhizal Genomics Consortium"/>
            <person name="Kohler A."/>
            <person name="Kuo A."/>
            <person name="Nagy L.G."/>
            <person name="Floudas D."/>
            <person name="Copeland A."/>
            <person name="Barry K.W."/>
            <person name="Cichocki N."/>
            <person name="Veneault-Fourrey C."/>
            <person name="LaButti K."/>
            <person name="Lindquist E.A."/>
            <person name="Lipzen A."/>
            <person name="Lundell T."/>
            <person name="Morin E."/>
            <person name="Murat C."/>
            <person name="Riley R."/>
            <person name="Ohm R."/>
            <person name="Sun H."/>
            <person name="Tunlid A."/>
            <person name="Henrissat B."/>
            <person name="Grigoriev I.V."/>
            <person name="Hibbett D.S."/>
            <person name="Martin F."/>
        </authorList>
    </citation>
    <scope>NUCLEOTIDE SEQUENCE [LARGE SCALE GENOMIC DNA]</scope>
    <source>
        <strain evidence="14 15">SS14</strain>
    </source>
</reference>
<dbReference type="Gene3D" id="3.40.120.10">
    <property type="entry name" value="Alpha-D-Glucose-1,6-Bisphosphate, subunit A, domain 3"/>
    <property type="match status" value="2"/>
</dbReference>
<dbReference type="InterPro" id="IPR016055">
    <property type="entry name" value="A-D-PHexomutase_a/b/a-I/II/III"/>
</dbReference>
<dbReference type="SUPFAM" id="SSF55957">
    <property type="entry name" value="Phosphoglucomutase, C-terminal domain"/>
    <property type="match status" value="1"/>
</dbReference>
<dbReference type="PANTHER" id="PTHR45745">
    <property type="entry name" value="PHOSPHOMANNOMUTASE 45A"/>
    <property type="match status" value="1"/>
</dbReference>
<keyword evidence="7 11" id="KW-0479">Metal-binding</keyword>
<name>A0A0C9VQ77_SPHS4</name>
<comment type="similarity">
    <text evidence="3 11">Belongs to the phosphohexose mutase family.</text>
</comment>
<dbReference type="EMBL" id="KN837118">
    <property type="protein sequence ID" value="KIJ44407.1"/>
    <property type="molecule type" value="Genomic_DNA"/>
</dbReference>
<dbReference type="GO" id="GO:0000287">
    <property type="term" value="F:magnesium ion binding"/>
    <property type="evidence" value="ECO:0007669"/>
    <property type="project" value="InterPro"/>
</dbReference>
<keyword evidence="8 11" id="KW-0460">Magnesium</keyword>
<evidence type="ECO:0000256" key="8">
    <source>
        <dbReference type="ARBA" id="ARBA00022842"/>
    </source>
</evidence>
<evidence type="ECO:0000256" key="4">
    <source>
        <dbReference type="ARBA" id="ARBA00022490"/>
    </source>
</evidence>
<feature type="domain" description="Alpha-D-phosphohexomutase alpha/beta/alpha" evidence="13">
    <location>
        <begin position="222"/>
        <end position="295"/>
    </location>
</feature>
<evidence type="ECO:0000256" key="2">
    <source>
        <dbReference type="ARBA" id="ARBA00004496"/>
    </source>
</evidence>
<evidence type="ECO:0008006" key="16">
    <source>
        <dbReference type="Google" id="ProtNLM"/>
    </source>
</evidence>
<dbReference type="AlphaFoldDB" id="A0A0C9VQ77"/>
<keyword evidence="4" id="KW-0963">Cytoplasm</keyword>
<accession>A0A0C9VQ77</accession>
<dbReference type="FunFam" id="3.40.120.10:FF:000035">
    <property type="entry name" value="Pgm3p"/>
    <property type="match status" value="1"/>
</dbReference>
<keyword evidence="15" id="KW-1185">Reference proteome</keyword>
<dbReference type="SUPFAM" id="SSF53738">
    <property type="entry name" value="Phosphoglucomutase, first 3 domains"/>
    <property type="match status" value="3"/>
</dbReference>
<keyword evidence="10" id="KW-0119">Carbohydrate metabolism</keyword>
<feature type="domain" description="Alpha-D-phosphohexomutase alpha/beta/alpha" evidence="12">
    <location>
        <begin position="63"/>
        <end position="194"/>
    </location>
</feature>
<evidence type="ECO:0000256" key="6">
    <source>
        <dbReference type="ARBA" id="ARBA00022553"/>
    </source>
</evidence>
<protein>
    <recommendedName>
        <fullName evidence="16">Phosphoglucomutase</fullName>
    </recommendedName>
</protein>
<dbReference type="PANTHER" id="PTHR45745:SF1">
    <property type="entry name" value="PHOSPHOGLUCOMUTASE 2B-RELATED"/>
    <property type="match status" value="1"/>
</dbReference>
<dbReference type="InterPro" id="IPR005845">
    <property type="entry name" value="A-D-PHexomutase_a/b/a-II"/>
</dbReference>
<gene>
    <name evidence="14" type="ORF">M422DRAFT_228525</name>
</gene>
<dbReference type="PROSITE" id="PS00710">
    <property type="entry name" value="PGM_PMM"/>
    <property type="match status" value="1"/>
</dbReference>
<dbReference type="OrthoDB" id="8300170at2759"/>
<evidence type="ECO:0000259" key="12">
    <source>
        <dbReference type="Pfam" id="PF02878"/>
    </source>
</evidence>
<dbReference type="HOGENOM" id="CLU_016950_0_1_1"/>
<evidence type="ECO:0000259" key="13">
    <source>
        <dbReference type="Pfam" id="PF02879"/>
    </source>
</evidence>
<keyword evidence="6" id="KW-0597">Phosphoprotein</keyword>
<keyword evidence="5" id="KW-0313">Glucose metabolism</keyword>
<keyword evidence="9" id="KW-0413">Isomerase</keyword>
<evidence type="ECO:0000256" key="3">
    <source>
        <dbReference type="ARBA" id="ARBA00010231"/>
    </source>
</evidence>
<dbReference type="InterPro" id="IPR016066">
    <property type="entry name" value="A-D-PHexomutase_CS"/>
</dbReference>
<dbReference type="InterPro" id="IPR036900">
    <property type="entry name" value="A-D-PHexomutase_C_sf"/>
</dbReference>
<dbReference type="Proteomes" id="UP000054279">
    <property type="component" value="Unassembled WGS sequence"/>
</dbReference>
<evidence type="ECO:0000256" key="1">
    <source>
        <dbReference type="ARBA" id="ARBA00001946"/>
    </source>
</evidence>
<dbReference type="InterPro" id="IPR005844">
    <property type="entry name" value="A-D-PHexomutase_a/b/a-I"/>
</dbReference>
<proteinExistence type="inferred from homology"/>
<dbReference type="GO" id="GO:0005634">
    <property type="term" value="C:nucleus"/>
    <property type="evidence" value="ECO:0007669"/>
    <property type="project" value="TreeGrafter"/>
</dbReference>
<dbReference type="Pfam" id="PF02878">
    <property type="entry name" value="PGM_PMM_I"/>
    <property type="match status" value="1"/>
</dbReference>
<dbReference type="GO" id="GO:0008973">
    <property type="term" value="F:phosphopentomutase activity"/>
    <property type="evidence" value="ECO:0007669"/>
    <property type="project" value="TreeGrafter"/>
</dbReference>
<evidence type="ECO:0000313" key="15">
    <source>
        <dbReference type="Proteomes" id="UP000054279"/>
    </source>
</evidence>
<sequence length="482" mass="54444">MSIPTTEELVKEWLRLDKEEQTRREIEQLWEQQNISELESRLRKRISFGTADKFDRPRRGARLRGRMEAGFARMNSLIIIQASQGLAAYVAKTVPDAKSKGVVIGHDHRHNSEHWANLIAAVFVHFGFEVYLLEGLVHTPLVPFSVSRLKASCGVMVTASHNPKEDNGYKVYWENAVQIIDPHDRGIAQAISENLDSQIWDPKGFRNSQLLHNRTNELRDAYFSYLQGLSVSKSLNSSTPIKFVSTPMHGVGYVYSAKAFEVFGFPPFTVVEAQRDPDPEFPTVAFPNPEEKEAIGFMIGSEIRDKDGVSATAFFAELAADLHRQNKKVSEYLNELYSKYGYFQTSNSYYICRSPPTIDRIFARLMNFHAEGKEHNYPREIGGLHVVWIRDLTTGYDSGNPPTYTPSLPLSSGHMIQFKAESSSGSEAVTLTLRTSGTEPKIKYYLEGSGRDPNTVKETLAKVVEELTMVWVQAKQNDLILP</sequence>
<evidence type="ECO:0000256" key="9">
    <source>
        <dbReference type="ARBA" id="ARBA00023235"/>
    </source>
</evidence>
<dbReference type="CDD" id="cd05799">
    <property type="entry name" value="PGM2"/>
    <property type="match status" value="1"/>
</dbReference>